<dbReference type="Gene3D" id="2.40.170.20">
    <property type="entry name" value="TonB-dependent receptor, beta-barrel domain"/>
    <property type="match status" value="1"/>
</dbReference>
<feature type="domain" description="TonB-dependent receptor plug" evidence="14">
    <location>
        <begin position="119"/>
        <end position="217"/>
    </location>
</feature>
<dbReference type="GO" id="GO:0030246">
    <property type="term" value="F:carbohydrate binding"/>
    <property type="evidence" value="ECO:0007669"/>
    <property type="project" value="InterPro"/>
</dbReference>
<dbReference type="InterPro" id="IPR000531">
    <property type="entry name" value="Beta-barrel_TonB"/>
</dbReference>
<evidence type="ECO:0000259" key="14">
    <source>
        <dbReference type="Pfam" id="PF07715"/>
    </source>
</evidence>
<evidence type="ECO:0000256" key="2">
    <source>
        <dbReference type="ARBA" id="ARBA00022448"/>
    </source>
</evidence>
<dbReference type="GO" id="GO:0044718">
    <property type="term" value="P:siderophore transmembrane transport"/>
    <property type="evidence" value="ECO:0007669"/>
    <property type="project" value="TreeGrafter"/>
</dbReference>
<dbReference type="SUPFAM" id="SSF49452">
    <property type="entry name" value="Starch-binding domain-like"/>
    <property type="match status" value="1"/>
</dbReference>
<dbReference type="InterPro" id="IPR039426">
    <property type="entry name" value="TonB-dep_rcpt-like"/>
</dbReference>
<evidence type="ECO:0000256" key="7">
    <source>
        <dbReference type="ARBA" id="ARBA00023136"/>
    </source>
</evidence>
<organism evidence="15 16">
    <name type="scientific">Chryseobacterium manosquense</name>
    <dbReference type="NCBI Taxonomy" id="2754694"/>
    <lineage>
        <taxon>Bacteria</taxon>
        <taxon>Pseudomonadati</taxon>
        <taxon>Bacteroidota</taxon>
        <taxon>Flavobacteriia</taxon>
        <taxon>Flavobacteriales</taxon>
        <taxon>Weeksellaceae</taxon>
        <taxon>Chryseobacterium group</taxon>
        <taxon>Chryseobacterium</taxon>
    </lineage>
</organism>
<dbReference type="GO" id="GO:0009279">
    <property type="term" value="C:cell outer membrane"/>
    <property type="evidence" value="ECO:0007669"/>
    <property type="project" value="UniProtKB-SubCell"/>
</dbReference>
<keyword evidence="2 10" id="KW-0813">Transport</keyword>
<sequence length="793" mass="90439">MKFTFNILLILFGFTFFSAQQTFKIQGKIIDFHDKIPLKNATVKIGNQTETSDEKGNFIFKAIEKGTYTLLASHPDCETLSEEIVVDKHLEITLNLEHHISEIETVKIHAIHKKEGSVLIKTLNKEEIDRNSTENLGNLLAGISGVTALKTGNNISKPVIHGLYGTRVSIMNNGVKMAEQEWGVEHAPNVDVKMFEHIDVVKGASALKYGNESVGGVVILEPAITPKKDTILGRLKFSGISNGKGGEVAVDVAKTWENQWFVKSGGSYKKLGDQYIPHHTLQNTGAEVSSFDFSFGNHSFKQGFDVFYSGIQQEFGIFKGAHLGGPEDFYKAINLGQPYFLDEFSYNIENPKQEVSHHLAKISAYKRFYNIGKISLQYSFQLNNRKEYDIRKGDLSETPSMELRLTTHNASLTHLLERGKWNIESGISVGLQDNFPNPATKARRLIPDYFRYDAGIFSVFKFQINDQLNAEAGARYDFNRYDAYKYYDASVWEKYANLFPEFFLKESDSRVLTHPVLDYHNFSGNVGFNYLLNKNWNFKLNFSRAERAPNAAELFADGLHHSAAIMEEGVLNMKKESIYHLNFSTIAKVDFMKGLSFEINPYLMFSDSFINQIPTGVKSTNRGVFVVWSYQQIRARIFGVDADAELKFTDQLKLNSSFSTLRGDDLGNQEPLILMMPTNWRNSLEWKSEKAGNLFVKLENETVFQQKRYPIRNQNVDFIENGTMVTREIDYSSTPASYSIFNAAFGFDVLRNINFNFRVNNIFNTSYKEYLNRLRYFMPEPGRNFVATVQFKF</sequence>
<evidence type="ECO:0000313" key="16">
    <source>
        <dbReference type="Proteomes" id="UP000516438"/>
    </source>
</evidence>
<feature type="signal peptide" evidence="12">
    <location>
        <begin position="1"/>
        <end position="19"/>
    </location>
</feature>
<evidence type="ECO:0000256" key="12">
    <source>
        <dbReference type="SAM" id="SignalP"/>
    </source>
</evidence>
<keyword evidence="6 11" id="KW-0798">TonB box</keyword>
<gene>
    <name evidence="15" type="ORF">H0S70_06775</name>
</gene>
<protein>
    <submittedName>
        <fullName evidence="15">TonB-dependent receptor</fullName>
    </submittedName>
</protein>
<evidence type="ECO:0000256" key="11">
    <source>
        <dbReference type="RuleBase" id="RU003357"/>
    </source>
</evidence>
<dbReference type="Proteomes" id="UP000516438">
    <property type="component" value="Chromosome"/>
</dbReference>
<dbReference type="InterPro" id="IPR010917">
    <property type="entry name" value="TonB_rcpt_CS"/>
</dbReference>
<keyword evidence="4 10" id="KW-0812">Transmembrane</keyword>
<evidence type="ECO:0000256" key="6">
    <source>
        <dbReference type="ARBA" id="ARBA00023077"/>
    </source>
</evidence>
<feature type="chain" id="PRO_5028835382" evidence="12">
    <location>
        <begin position="20"/>
        <end position="793"/>
    </location>
</feature>
<dbReference type="PANTHER" id="PTHR30069">
    <property type="entry name" value="TONB-DEPENDENT OUTER MEMBRANE RECEPTOR"/>
    <property type="match status" value="1"/>
</dbReference>
<reference evidence="15 16" key="1">
    <citation type="submission" date="2020-07" db="EMBL/GenBank/DDBJ databases">
        <title>Complete genome and description of Chryseobacterium manosquense strain Marseille-Q2069 sp. nov.</title>
        <authorList>
            <person name="Boxberger M."/>
        </authorList>
    </citation>
    <scope>NUCLEOTIDE SEQUENCE [LARGE SCALE GENOMIC DNA]</scope>
    <source>
        <strain evidence="15 16">Marseille-Q2069</strain>
    </source>
</reference>
<evidence type="ECO:0000313" key="15">
    <source>
        <dbReference type="EMBL" id="QNS42642.1"/>
    </source>
</evidence>
<dbReference type="Gene3D" id="2.60.40.1120">
    <property type="entry name" value="Carboxypeptidase-like, regulatory domain"/>
    <property type="match status" value="1"/>
</dbReference>
<keyword evidence="8 15" id="KW-0675">Receptor</keyword>
<dbReference type="InterPro" id="IPR013784">
    <property type="entry name" value="Carb-bd-like_fold"/>
</dbReference>
<dbReference type="SUPFAM" id="SSF56935">
    <property type="entry name" value="Porins"/>
    <property type="match status" value="1"/>
</dbReference>
<comment type="similarity">
    <text evidence="10 11">Belongs to the TonB-dependent receptor family.</text>
</comment>
<dbReference type="Pfam" id="PF00593">
    <property type="entry name" value="TonB_dep_Rec_b-barrel"/>
    <property type="match status" value="1"/>
</dbReference>
<dbReference type="PROSITE" id="PS01156">
    <property type="entry name" value="TONB_DEPENDENT_REC_2"/>
    <property type="match status" value="1"/>
</dbReference>
<dbReference type="PROSITE" id="PS52016">
    <property type="entry name" value="TONB_DEPENDENT_REC_3"/>
    <property type="match status" value="1"/>
</dbReference>
<dbReference type="EMBL" id="CP060203">
    <property type="protein sequence ID" value="QNS42642.1"/>
    <property type="molecule type" value="Genomic_DNA"/>
</dbReference>
<evidence type="ECO:0000256" key="10">
    <source>
        <dbReference type="PROSITE-ProRule" id="PRU01360"/>
    </source>
</evidence>
<evidence type="ECO:0000256" key="3">
    <source>
        <dbReference type="ARBA" id="ARBA00022452"/>
    </source>
</evidence>
<evidence type="ECO:0000256" key="1">
    <source>
        <dbReference type="ARBA" id="ARBA00004571"/>
    </source>
</evidence>
<name>A0A7H1E084_9FLAO</name>
<dbReference type="InterPro" id="IPR012910">
    <property type="entry name" value="Plug_dom"/>
</dbReference>
<keyword evidence="5 12" id="KW-0732">Signal</keyword>
<dbReference type="GO" id="GO:0015344">
    <property type="term" value="F:siderophore uptake transmembrane transporter activity"/>
    <property type="evidence" value="ECO:0007669"/>
    <property type="project" value="TreeGrafter"/>
</dbReference>
<evidence type="ECO:0000256" key="9">
    <source>
        <dbReference type="ARBA" id="ARBA00023237"/>
    </source>
</evidence>
<proteinExistence type="inferred from homology"/>
<keyword evidence="7 10" id="KW-0472">Membrane</keyword>
<evidence type="ECO:0000256" key="4">
    <source>
        <dbReference type="ARBA" id="ARBA00022692"/>
    </source>
</evidence>
<keyword evidence="3 10" id="KW-1134">Transmembrane beta strand</keyword>
<dbReference type="Pfam" id="PF13715">
    <property type="entry name" value="CarbopepD_reg_2"/>
    <property type="match status" value="1"/>
</dbReference>
<keyword evidence="16" id="KW-1185">Reference proteome</keyword>
<dbReference type="RefSeq" id="WP_188322151.1">
    <property type="nucleotide sequence ID" value="NZ_CP060203.1"/>
</dbReference>
<dbReference type="InterPro" id="IPR037066">
    <property type="entry name" value="Plug_dom_sf"/>
</dbReference>
<keyword evidence="9 10" id="KW-0998">Cell outer membrane</keyword>
<dbReference type="KEGG" id="cmaq:H0S70_06775"/>
<accession>A0A7H1E084</accession>
<evidence type="ECO:0000256" key="5">
    <source>
        <dbReference type="ARBA" id="ARBA00022729"/>
    </source>
</evidence>
<dbReference type="AlphaFoldDB" id="A0A7H1E084"/>
<dbReference type="PANTHER" id="PTHR30069:SF29">
    <property type="entry name" value="HEMOGLOBIN AND HEMOGLOBIN-HAPTOGLOBIN-BINDING PROTEIN 1-RELATED"/>
    <property type="match status" value="1"/>
</dbReference>
<dbReference type="Pfam" id="PF07715">
    <property type="entry name" value="Plug"/>
    <property type="match status" value="1"/>
</dbReference>
<comment type="subcellular location">
    <subcellularLocation>
        <location evidence="1 10">Cell outer membrane</location>
        <topology evidence="1 10">Multi-pass membrane protein</topology>
    </subcellularLocation>
</comment>
<dbReference type="InterPro" id="IPR036942">
    <property type="entry name" value="Beta-barrel_TonB_sf"/>
</dbReference>
<evidence type="ECO:0000259" key="13">
    <source>
        <dbReference type="Pfam" id="PF00593"/>
    </source>
</evidence>
<dbReference type="Gene3D" id="2.170.130.10">
    <property type="entry name" value="TonB-dependent receptor, plug domain"/>
    <property type="match status" value="1"/>
</dbReference>
<evidence type="ECO:0000256" key="8">
    <source>
        <dbReference type="ARBA" id="ARBA00023170"/>
    </source>
</evidence>
<feature type="domain" description="TonB-dependent receptor-like beta-barrel" evidence="13">
    <location>
        <begin position="343"/>
        <end position="762"/>
    </location>
</feature>